<dbReference type="GO" id="GO:0030150">
    <property type="term" value="P:protein import into mitochondrial matrix"/>
    <property type="evidence" value="ECO:0007669"/>
    <property type="project" value="TreeGrafter"/>
</dbReference>
<dbReference type="GO" id="GO:0000774">
    <property type="term" value="F:adenyl-nucleotide exchange factor activity"/>
    <property type="evidence" value="ECO:0007669"/>
    <property type="project" value="InterPro"/>
</dbReference>
<evidence type="ECO:0000256" key="3">
    <source>
        <dbReference type="ARBA" id="ARBA00023186"/>
    </source>
</evidence>
<feature type="compositionally biased region" description="Polar residues" evidence="6">
    <location>
        <begin position="49"/>
        <end position="61"/>
    </location>
</feature>
<evidence type="ECO:0000256" key="4">
    <source>
        <dbReference type="RuleBase" id="RU000640"/>
    </source>
</evidence>
<dbReference type="EMBL" id="MU001673">
    <property type="protein sequence ID" value="KAF2460679.1"/>
    <property type="molecule type" value="Genomic_DNA"/>
</dbReference>
<feature type="region of interest" description="Disordered" evidence="6">
    <location>
        <begin position="191"/>
        <end position="216"/>
    </location>
</feature>
<dbReference type="PRINTS" id="PR00773">
    <property type="entry name" value="GRPEPROTEIN"/>
</dbReference>
<feature type="compositionally biased region" description="Basic and acidic residues" evidence="6">
    <location>
        <begin position="63"/>
        <end position="93"/>
    </location>
</feature>
<evidence type="ECO:0000256" key="6">
    <source>
        <dbReference type="SAM" id="MobiDB-lite"/>
    </source>
</evidence>
<keyword evidence="3 4" id="KW-0143">Chaperone</keyword>
<dbReference type="InterPro" id="IPR009012">
    <property type="entry name" value="GrpE_head"/>
</dbReference>
<evidence type="ECO:0000313" key="8">
    <source>
        <dbReference type="Proteomes" id="UP000799766"/>
    </source>
</evidence>
<dbReference type="InterPro" id="IPR013805">
    <property type="entry name" value="GrpE_CC"/>
</dbReference>
<feature type="compositionally biased region" description="Basic and acidic residues" evidence="6">
    <location>
        <begin position="191"/>
        <end position="203"/>
    </location>
</feature>
<evidence type="ECO:0000256" key="2">
    <source>
        <dbReference type="ARBA" id="ARBA00009054"/>
    </source>
</evidence>
<dbReference type="GO" id="GO:0042803">
    <property type="term" value="F:protein homodimerization activity"/>
    <property type="evidence" value="ECO:0007669"/>
    <property type="project" value="InterPro"/>
</dbReference>
<gene>
    <name evidence="7" type="ORF">BDY21DRAFT_419445</name>
</gene>
<keyword evidence="8" id="KW-1185">Reference proteome</keyword>
<dbReference type="Pfam" id="PF01025">
    <property type="entry name" value="GrpE"/>
    <property type="match status" value="1"/>
</dbReference>
<comment type="subcellular location">
    <subcellularLocation>
        <location evidence="1 4">Mitochondrion matrix</location>
    </subcellularLocation>
</comment>
<protein>
    <recommendedName>
        <fullName evidence="4">GrpE protein homolog</fullName>
    </recommendedName>
</protein>
<evidence type="ECO:0000256" key="5">
    <source>
        <dbReference type="RuleBase" id="RU004478"/>
    </source>
</evidence>
<dbReference type="OrthoDB" id="201635at2759"/>
<feature type="compositionally biased region" description="Polar residues" evidence="6">
    <location>
        <begin position="1"/>
        <end position="12"/>
    </location>
</feature>
<organism evidence="7 8">
    <name type="scientific">Lineolata rhizophorae</name>
    <dbReference type="NCBI Taxonomy" id="578093"/>
    <lineage>
        <taxon>Eukaryota</taxon>
        <taxon>Fungi</taxon>
        <taxon>Dikarya</taxon>
        <taxon>Ascomycota</taxon>
        <taxon>Pezizomycotina</taxon>
        <taxon>Dothideomycetes</taxon>
        <taxon>Dothideomycetes incertae sedis</taxon>
        <taxon>Lineolatales</taxon>
        <taxon>Lineolataceae</taxon>
        <taxon>Lineolata</taxon>
    </lineage>
</organism>
<proteinExistence type="inferred from homology"/>
<comment type="similarity">
    <text evidence="2 5">Belongs to the GrpE family.</text>
</comment>
<dbReference type="PANTHER" id="PTHR21237:SF23">
    <property type="entry name" value="GRPE PROTEIN HOMOLOG, MITOCHONDRIAL"/>
    <property type="match status" value="1"/>
</dbReference>
<sequence>MIRQSLIRSSRTALRAKPVQPSWSSSLQRPQQQISPSNLPFLSRAQLPAWQSSSRWYSSEAATEGKKEEMQGNGVKEGEQKQDQEDPVKKELEAKNKEIVDLKDKYLRSVADFRNLQERTRREVQAAKDFALQRFAKDLVDSVDNLDRALSTVSEDKLAENADLNSLHEGVRMTETVLMQTLKKHGLERFDPSEKGEKFDPNIHDATFQAPQPDKEEGTVFHTQQKGFMLNGRVIRAAKVGVVKNS</sequence>
<dbReference type="GO" id="GO:0006457">
    <property type="term" value="P:protein folding"/>
    <property type="evidence" value="ECO:0007669"/>
    <property type="project" value="InterPro"/>
</dbReference>
<dbReference type="GO" id="GO:0001405">
    <property type="term" value="C:PAM complex, Tim23 associated import motor"/>
    <property type="evidence" value="ECO:0007669"/>
    <property type="project" value="TreeGrafter"/>
</dbReference>
<evidence type="ECO:0000256" key="1">
    <source>
        <dbReference type="ARBA" id="ARBA00004305"/>
    </source>
</evidence>
<dbReference type="PROSITE" id="PS01071">
    <property type="entry name" value="GRPE"/>
    <property type="match status" value="1"/>
</dbReference>
<dbReference type="PANTHER" id="PTHR21237">
    <property type="entry name" value="GRPE PROTEIN"/>
    <property type="match status" value="1"/>
</dbReference>
<name>A0A6A6P9X2_9PEZI</name>
<dbReference type="CDD" id="cd00446">
    <property type="entry name" value="GrpE"/>
    <property type="match status" value="1"/>
</dbReference>
<dbReference type="InterPro" id="IPR000740">
    <property type="entry name" value="GrpE"/>
</dbReference>
<dbReference type="Gene3D" id="3.90.20.20">
    <property type="match status" value="1"/>
</dbReference>
<dbReference type="AlphaFoldDB" id="A0A6A6P9X2"/>
<comment type="function">
    <text evidence="4">Essential component of the PAM complex, a complex required for the translocation of transit peptide-containing proteins from the inner membrane into the mitochondrial matrix in an ATP-dependent manner.</text>
</comment>
<feature type="region of interest" description="Disordered" evidence="6">
    <location>
        <begin position="1"/>
        <end position="93"/>
    </location>
</feature>
<dbReference type="Proteomes" id="UP000799766">
    <property type="component" value="Unassembled WGS sequence"/>
</dbReference>
<dbReference type="HAMAP" id="MF_01151">
    <property type="entry name" value="GrpE"/>
    <property type="match status" value="1"/>
</dbReference>
<dbReference type="FunFam" id="2.30.22.10:FF:000002">
    <property type="entry name" value="GrpE protein homolog"/>
    <property type="match status" value="1"/>
</dbReference>
<evidence type="ECO:0000313" key="7">
    <source>
        <dbReference type="EMBL" id="KAF2460679.1"/>
    </source>
</evidence>
<dbReference type="GO" id="GO:0051082">
    <property type="term" value="F:unfolded protein binding"/>
    <property type="evidence" value="ECO:0007669"/>
    <property type="project" value="TreeGrafter"/>
</dbReference>
<keyword evidence="4" id="KW-0496">Mitochondrion</keyword>
<dbReference type="SUPFAM" id="SSF51064">
    <property type="entry name" value="Head domain of nucleotide exchange factor GrpE"/>
    <property type="match status" value="1"/>
</dbReference>
<accession>A0A6A6P9X2</accession>
<dbReference type="Gene3D" id="2.30.22.10">
    <property type="entry name" value="Head domain of nucleotide exchange factor GrpE"/>
    <property type="match status" value="1"/>
</dbReference>
<dbReference type="SUPFAM" id="SSF58014">
    <property type="entry name" value="Coiled-coil domain of nucleotide exchange factor GrpE"/>
    <property type="match status" value="1"/>
</dbReference>
<feature type="compositionally biased region" description="Polar residues" evidence="6">
    <location>
        <begin position="21"/>
        <end position="40"/>
    </location>
</feature>
<reference evidence="7" key="1">
    <citation type="journal article" date="2020" name="Stud. Mycol.">
        <title>101 Dothideomycetes genomes: a test case for predicting lifestyles and emergence of pathogens.</title>
        <authorList>
            <person name="Haridas S."/>
            <person name="Albert R."/>
            <person name="Binder M."/>
            <person name="Bloem J."/>
            <person name="Labutti K."/>
            <person name="Salamov A."/>
            <person name="Andreopoulos B."/>
            <person name="Baker S."/>
            <person name="Barry K."/>
            <person name="Bills G."/>
            <person name="Bluhm B."/>
            <person name="Cannon C."/>
            <person name="Castanera R."/>
            <person name="Culley D."/>
            <person name="Daum C."/>
            <person name="Ezra D."/>
            <person name="Gonzalez J."/>
            <person name="Henrissat B."/>
            <person name="Kuo A."/>
            <person name="Liang C."/>
            <person name="Lipzen A."/>
            <person name="Lutzoni F."/>
            <person name="Magnuson J."/>
            <person name="Mondo S."/>
            <person name="Nolan M."/>
            <person name="Ohm R."/>
            <person name="Pangilinan J."/>
            <person name="Park H.-J."/>
            <person name="Ramirez L."/>
            <person name="Alfaro M."/>
            <person name="Sun H."/>
            <person name="Tritt A."/>
            <person name="Yoshinaga Y."/>
            <person name="Zwiers L.-H."/>
            <person name="Turgeon B."/>
            <person name="Goodwin S."/>
            <person name="Spatafora J."/>
            <person name="Crous P."/>
            <person name="Grigoriev I."/>
        </authorList>
    </citation>
    <scope>NUCLEOTIDE SEQUENCE</scope>
    <source>
        <strain evidence="7">ATCC 16933</strain>
    </source>
</reference>
<dbReference type="GO" id="GO:0051087">
    <property type="term" value="F:protein-folding chaperone binding"/>
    <property type="evidence" value="ECO:0007669"/>
    <property type="project" value="InterPro"/>
</dbReference>